<comment type="caution">
    <text evidence="1">The sequence shown here is derived from an EMBL/GenBank/DDBJ whole genome shotgun (WGS) entry which is preliminary data.</text>
</comment>
<accession>A0ABW8RVZ9</accession>
<dbReference type="EMBL" id="JBEWZH010000007">
    <property type="protein sequence ID" value="MFL0162906.1"/>
    <property type="molecule type" value="Genomic_DNA"/>
</dbReference>
<keyword evidence="2" id="KW-1185">Reference proteome</keyword>
<evidence type="ECO:0000313" key="2">
    <source>
        <dbReference type="Proteomes" id="UP001623558"/>
    </source>
</evidence>
<organism evidence="1 2">
    <name type="scientific">Aquirufa salirivi</name>
    <dbReference type="NCBI Taxonomy" id="3104729"/>
    <lineage>
        <taxon>Bacteria</taxon>
        <taxon>Pseudomonadati</taxon>
        <taxon>Bacteroidota</taxon>
        <taxon>Cytophagia</taxon>
        <taxon>Cytophagales</taxon>
        <taxon>Flectobacillaceae</taxon>
        <taxon>Aquirufa</taxon>
    </lineage>
</organism>
<evidence type="ECO:0000313" key="1">
    <source>
        <dbReference type="EMBL" id="MFL0162906.1"/>
    </source>
</evidence>
<reference evidence="1 2" key="1">
    <citation type="submission" date="2024-07" db="EMBL/GenBank/DDBJ databases">
        <authorList>
            <person name="Pitt A."/>
            <person name="Hahn M.W."/>
        </authorList>
    </citation>
    <scope>NUCLEOTIDE SEQUENCE [LARGE SCALE GENOMIC DNA]</scope>
    <source>
        <strain evidence="1 2">1-SAACH-A3</strain>
    </source>
</reference>
<proteinExistence type="predicted"/>
<protein>
    <submittedName>
        <fullName evidence="1">Uncharacterized protein</fullName>
    </submittedName>
</protein>
<name>A0ABW8RVZ9_9BACT</name>
<sequence>MNAAVDGVLIFALALCVSIKTIGESGVNPVSAKQNLPLLNDKKRKTKES</sequence>
<dbReference type="Proteomes" id="UP001623558">
    <property type="component" value="Unassembled WGS sequence"/>
</dbReference>
<gene>
    <name evidence="1" type="ORF">U0R11_10930</name>
</gene>